<evidence type="ECO:0000256" key="1">
    <source>
        <dbReference type="ARBA" id="ARBA00004120"/>
    </source>
</evidence>
<comment type="similarity">
    <text evidence="3">Belongs to the CEP43 family.</text>
</comment>
<accession>A0A077ZW61</accession>
<protein>
    <submittedName>
        <fullName evidence="10">Lish domain-containing protein fopnl-like</fullName>
    </submittedName>
</protein>
<reference evidence="10 11" key="1">
    <citation type="submission" date="2014-06" db="EMBL/GenBank/DDBJ databases">
        <authorList>
            <person name="Swart Estienne"/>
        </authorList>
    </citation>
    <scope>NUCLEOTIDE SEQUENCE [LARGE SCALE GENOMIC DNA]</scope>
    <source>
        <strain evidence="10 11">130c</strain>
    </source>
</reference>
<dbReference type="PANTHER" id="PTHR15431:SF4">
    <property type="entry name" value="PROTEIN TONNEAU 1B"/>
    <property type="match status" value="1"/>
</dbReference>
<dbReference type="PROSITE" id="PS50896">
    <property type="entry name" value="LISH"/>
    <property type="match status" value="1"/>
</dbReference>
<keyword evidence="4" id="KW-0963">Cytoplasm</keyword>
<evidence type="ECO:0000313" key="10">
    <source>
        <dbReference type="EMBL" id="CDW73811.1"/>
    </source>
</evidence>
<evidence type="ECO:0000256" key="6">
    <source>
        <dbReference type="ARBA" id="ARBA00023212"/>
    </source>
</evidence>
<dbReference type="Proteomes" id="UP000039865">
    <property type="component" value="Unassembled WGS sequence"/>
</dbReference>
<sequence>MASLEDLKNILKETLESKGVLNDIRAKIRAEVFTALDSENTGKPQLSNENLIINEMIREYLEYNRYYNSMSVLMTESGQPHELPFDKEYLHKKFSISPSKQPELLFGLKQNEQYEDYGESLSNDREMMGTREPKSISFKKH</sequence>
<dbReference type="OrthoDB" id="5970631at2759"/>
<dbReference type="InterPro" id="IPR018993">
    <property type="entry name" value="FOP_dimerisation-dom_N"/>
</dbReference>
<dbReference type="InterPro" id="IPR006594">
    <property type="entry name" value="LisH"/>
</dbReference>
<evidence type="ECO:0000259" key="9">
    <source>
        <dbReference type="Pfam" id="PF09398"/>
    </source>
</evidence>
<keyword evidence="11" id="KW-1185">Reference proteome</keyword>
<dbReference type="GO" id="GO:0005813">
    <property type="term" value="C:centrosome"/>
    <property type="evidence" value="ECO:0007669"/>
    <property type="project" value="UniProtKB-SubCell"/>
</dbReference>
<keyword evidence="6" id="KW-0206">Cytoskeleton</keyword>
<dbReference type="EMBL" id="CCKQ01002706">
    <property type="protein sequence ID" value="CDW73811.1"/>
    <property type="molecule type" value="Genomic_DNA"/>
</dbReference>
<evidence type="ECO:0000313" key="11">
    <source>
        <dbReference type="Proteomes" id="UP000039865"/>
    </source>
</evidence>
<dbReference type="AlphaFoldDB" id="A0A077ZW61"/>
<evidence type="ECO:0000256" key="5">
    <source>
        <dbReference type="ARBA" id="ARBA00022794"/>
    </source>
</evidence>
<dbReference type="GO" id="GO:0030030">
    <property type="term" value="P:cell projection organization"/>
    <property type="evidence" value="ECO:0007669"/>
    <property type="project" value="UniProtKB-KW"/>
</dbReference>
<dbReference type="Pfam" id="PF09398">
    <property type="entry name" value="FOP_dimer"/>
    <property type="match status" value="1"/>
</dbReference>
<evidence type="ECO:0000256" key="7">
    <source>
        <dbReference type="ARBA" id="ARBA00023273"/>
    </source>
</evidence>
<dbReference type="GO" id="GO:0034453">
    <property type="term" value="P:microtubule anchoring"/>
    <property type="evidence" value="ECO:0007669"/>
    <property type="project" value="InterPro"/>
</dbReference>
<evidence type="ECO:0000256" key="8">
    <source>
        <dbReference type="SAM" id="MobiDB-lite"/>
    </source>
</evidence>
<gene>
    <name evidence="10" type="primary">Contig9974.g10659</name>
    <name evidence="10" type="ORF">STYLEM_2799</name>
</gene>
<feature type="compositionally biased region" description="Basic and acidic residues" evidence="8">
    <location>
        <begin position="122"/>
        <end position="134"/>
    </location>
</feature>
<feature type="domain" description="FGFR1 oncogene partner (FOP) N-terminal dimerisation" evidence="9">
    <location>
        <begin position="36"/>
        <end position="100"/>
    </location>
</feature>
<organism evidence="10 11">
    <name type="scientific">Stylonychia lemnae</name>
    <name type="common">Ciliate</name>
    <dbReference type="NCBI Taxonomy" id="5949"/>
    <lineage>
        <taxon>Eukaryota</taxon>
        <taxon>Sar</taxon>
        <taxon>Alveolata</taxon>
        <taxon>Ciliophora</taxon>
        <taxon>Intramacronucleata</taxon>
        <taxon>Spirotrichea</taxon>
        <taxon>Stichotrichia</taxon>
        <taxon>Sporadotrichida</taxon>
        <taxon>Oxytrichidae</taxon>
        <taxon>Stylonychinae</taxon>
        <taxon>Stylonychia</taxon>
    </lineage>
</organism>
<evidence type="ECO:0000256" key="2">
    <source>
        <dbReference type="ARBA" id="ARBA00004300"/>
    </source>
</evidence>
<name>A0A077ZW61_STYLE</name>
<evidence type="ECO:0000256" key="4">
    <source>
        <dbReference type="ARBA" id="ARBA00022490"/>
    </source>
</evidence>
<proteinExistence type="inferred from homology"/>
<keyword evidence="7" id="KW-0966">Cell projection</keyword>
<feature type="region of interest" description="Disordered" evidence="8">
    <location>
        <begin position="116"/>
        <end position="141"/>
    </location>
</feature>
<comment type="subcellular location">
    <subcellularLocation>
        <location evidence="1">Cytoplasm</location>
        <location evidence="1">Cytoskeleton</location>
        <location evidence="1">Cilium basal body</location>
    </subcellularLocation>
    <subcellularLocation>
        <location evidence="2">Cytoplasm</location>
        <location evidence="2">Cytoskeleton</location>
        <location evidence="2">Microtubule organizing center</location>
        <location evidence="2">Centrosome</location>
    </subcellularLocation>
</comment>
<dbReference type="InParanoid" id="A0A077ZW61"/>
<dbReference type="PANTHER" id="PTHR15431">
    <property type="entry name" value="FGFR1 ONCOGENE PARTNER/LISH DOMAIN-CONTAINING PROTEIN"/>
    <property type="match status" value="1"/>
</dbReference>
<evidence type="ECO:0000256" key="3">
    <source>
        <dbReference type="ARBA" id="ARBA00005385"/>
    </source>
</evidence>
<keyword evidence="5" id="KW-0970">Cilium biogenesis/degradation</keyword>
<dbReference type="OMA" id="NENMIVN"/>
<dbReference type="Gene3D" id="1.20.960.40">
    <property type="match status" value="1"/>
</dbReference>